<dbReference type="OrthoDB" id="3849084at2759"/>
<dbReference type="EMBL" id="MSZU01000076">
    <property type="protein sequence ID" value="OMP87600.1"/>
    <property type="molecule type" value="Genomic_DNA"/>
</dbReference>
<evidence type="ECO:0000256" key="5">
    <source>
        <dbReference type="ARBA" id="ARBA00023002"/>
    </source>
</evidence>
<protein>
    <submittedName>
        <fullName evidence="9">S-(Hydroxymethyl)glutathione dehydrogenase</fullName>
    </submittedName>
</protein>
<dbReference type="InterPro" id="IPR002328">
    <property type="entry name" value="ADH_Zn_CS"/>
</dbReference>
<proteinExistence type="inferred from homology"/>
<evidence type="ECO:0000256" key="1">
    <source>
        <dbReference type="ARBA" id="ARBA00001947"/>
    </source>
</evidence>
<evidence type="ECO:0000256" key="6">
    <source>
        <dbReference type="ARBA" id="ARBA00023027"/>
    </source>
</evidence>
<dbReference type="InterPro" id="IPR011032">
    <property type="entry name" value="GroES-like_sf"/>
</dbReference>
<keyword evidence="4" id="KW-0862">Zinc</keyword>
<reference evidence="8 11" key="2">
    <citation type="submission" date="2024-02" db="EMBL/GenBank/DDBJ databases">
        <title>De novo assembly and annotation of 12 fungi associated with fruit tree decline syndrome in Ontario, Canada.</title>
        <authorList>
            <person name="Sulman M."/>
            <person name="Ellouze W."/>
            <person name="Ilyukhin E."/>
        </authorList>
    </citation>
    <scope>NUCLEOTIDE SEQUENCE [LARGE SCALE GENOMIC DNA]</scope>
    <source>
        <strain evidence="8 11">FDS-637</strain>
    </source>
</reference>
<evidence type="ECO:0000259" key="7">
    <source>
        <dbReference type="Pfam" id="PF08240"/>
    </source>
</evidence>
<name>A0A1S8BJ89_9PEZI</name>
<keyword evidence="5" id="KW-0560">Oxidoreductase</keyword>
<evidence type="ECO:0000256" key="4">
    <source>
        <dbReference type="ARBA" id="ARBA00022833"/>
    </source>
</evidence>
<comment type="caution">
    <text evidence="9">The sequence shown here is derived from an EMBL/GenBank/DDBJ whole genome shotgun (WGS) entry which is preliminary data.</text>
</comment>
<dbReference type="Gene3D" id="3.40.50.720">
    <property type="entry name" value="NAD(P)-binding Rossmann-like Domain"/>
    <property type="match status" value="1"/>
</dbReference>
<reference evidence="9 10" key="1">
    <citation type="submission" date="2017-01" db="EMBL/GenBank/DDBJ databases">
        <title>Draft genome sequence of Diplodia seriata F98.1, a fungal species involved in grapevine trunk diseases.</title>
        <authorList>
            <person name="Robert-Siegwald G."/>
            <person name="Vallet J."/>
            <person name="Abou-Mansour E."/>
            <person name="Xu J."/>
            <person name="Rey P."/>
            <person name="Bertsch C."/>
            <person name="Rego C."/>
            <person name="Larignon P."/>
            <person name="Fontaine F."/>
            <person name="Lebrun M.-H."/>
        </authorList>
    </citation>
    <scope>NUCLEOTIDE SEQUENCE [LARGE SCALE GENOMIC DNA]</scope>
    <source>
        <strain evidence="9 10">F98.1</strain>
    </source>
</reference>
<evidence type="ECO:0000313" key="9">
    <source>
        <dbReference type="EMBL" id="OMP87600.1"/>
    </source>
</evidence>
<dbReference type="GO" id="GO:0008270">
    <property type="term" value="F:zinc ion binding"/>
    <property type="evidence" value="ECO:0007669"/>
    <property type="project" value="InterPro"/>
</dbReference>
<keyword evidence="6" id="KW-0520">NAD</keyword>
<feature type="domain" description="Alcohol dehydrogenase-like N-terminal" evidence="7">
    <location>
        <begin position="40"/>
        <end position="145"/>
    </location>
</feature>
<dbReference type="Pfam" id="PF08240">
    <property type="entry name" value="ADH_N"/>
    <property type="match status" value="1"/>
</dbReference>
<keyword evidence="11" id="KW-1185">Reference proteome</keyword>
<gene>
    <name evidence="9" type="ORF">BK809_0007687</name>
    <name evidence="8" type="ORF">SLS55_009792</name>
</gene>
<dbReference type="InterPro" id="IPR013154">
    <property type="entry name" value="ADH-like_N"/>
</dbReference>
<accession>A0A1S8BJ89</accession>
<dbReference type="SUPFAM" id="SSF50129">
    <property type="entry name" value="GroES-like"/>
    <property type="match status" value="1"/>
</dbReference>
<organism evidence="9 10">
    <name type="scientific">Diplodia seriata</name>
    <dbReference type="NCBI Taxonomy" id="420778"/>
    <lineage>
        <taxon>Eukaryota</taxon>
        <taxon>Fungi</taxon>
        <taxon>Dikarya</taxon>
        <taxon>Ascomycota</taxon>
        <taxon>Pezizomycotina</taxon>
        <taxon>Dothideomycetes</taxon>
        <taxon>Dothideomycetes incertae sedis</taxon>
        <taxon>Botryosphaeriales</taxon>
        <taxon>Botryosphaeriaceae</taxon>
        <taxon>Diplodia</taxon>
    </lineage>
</organism>
<dbReference type="Gene3D" id="3.90.180.10">
    <property type="entry name" value="Medium-chain alcohol dehydrogenases, catalytic domain"/>
    <property type="match status" value="1"/>
</dbReference>
<dbReference type="STRING" id="420778.A0A1S8BJ89"/>
<dbReference type="Proteomes" id="UP000190776">
    <property type="component" value="Unassembled WGS sequence"/>
</dbReference>
<dbReference type="InterPro" id="IPR036291">
    <property type="entry name" value="NAD(P)-bd_dom_sf"/>
</dbReference>
<dbReference type="PROSITE" id="PS00059">
    <property type="entry name" value="ADH_ZINC"/>
    <property type="match status" value="1"/>
</dbReference>
<evidence type="ECO:0000313" key="8">
    <source>
        <dbReference type="EMBL" id="KAL0254318.1"/>
    </source>
</evidence>
<dbReference type="PANTHER" id="PTHR42813:SF3">
    <property type="entry name" value="GLUTATHIONE-INDEPENDENT FORMALDEHYDE DEHYDROGENASE"/>
    <property type="match status" value="1"/>
</dbReference>
<comment type="similarity">
    <text evidence="2">Belongs to the zinc-containing alcohol dehydrogenase family.</text>
</comment>
<dbReference type="Proteomes" id="UP001430584">
    <property type="component" value="Unassembled WGS sequence"/>
</dbReference>
<dbReference type="GO" id="GO:0016491">
    <property type="term" value="F:oxidoreductase activity"/>
    <property type="evidence" value="ECO:0007669"/>
    <property type="project" value="UniProtKB-KW"/>
</dbReference>
<comment type="cofactor">
    <cofactor evidence="1">
        <name>Zn(2+)</name>
        <dbReference type="ChEBI" id="CHEBI:29105"/>
    </cofactor>
</comment>
<dbReference type="SUPFAM" id="SSF51735">
    <property type="entry name" value="NAD(P)-binding Rossmann-fold domains"/>
    <property type="match status" value="1"/>
</dbReference>
<sequence>MALNASTTLPTMMRGVVYNGVPYQVNVTDLPVPTLSGAGNDAVVRLTHAAICGSDLHMYHGVQGAAAAPWTMGHEGVGYIAELGDAVTSLAVGDYVVIPDTLGAGHLEMDPGAEELLAYGSGNEELGGLQAEYAHIPNAELNLIPATQLTQQSRNGSTNATLELDYVTTSDIFATGWTALSFASLSPGDTVAVFGAGPVGLLAAYSALLRGASRVYSVDRVPARLSRAAAIGAVPIDFSASDPVAQILAREPNGVRRAVDCVGMEAVSANGTLDPAIVTRQMVAVTGAQGGIGQIGVWMAQNATAAAPNANEIDPDVAFPLSDFFTKGLSFRSGVVDPKERAPELVRLIEDGKASPASVIETAVIGIEEAPEYYRRFDQHEEIKVFIRFP</sequence>
<keyword evidence="3" id="KW-0479">Metal-binding</keyword>
<dbReference type="PANTHER" id="PTHR42813">
    <property type="entry name" value="ZINC-TYPE ALCOHOL DEHYDROGENASE-LIKE"/>
    <property type="match status" value="1"/>
</dbReference>
<evidence type="ECO:0000313" key="10">
    <source>
        <dbReference type="Proteomes" id="UP000190776"/>
    </source>
</evidence>
<dbReference type="EMBL" id="JAJVCZ030000011">
    <property type="protein sequence ID" value="KAL0254318.1"/>
    <property type="molecule type" value="Genomic_DNA"/>
</dbReference>
<evidence type="ECO:0000256" key="3">
    <source>
        <dbReference type="ARBA" id="ARBA00022723"/>
    </source>
</evidence>
<evidence type="ECO:0000313" key="11">
    <source>
        <dbReference type="Proteomes" id="UP001430584"/>
    </source>
</evidence>
<dbReference type="AlphaFoldDB" id="A0A1S8BJ89"/>
<evidence type="ECO:0000256" key="2">
    <source>
        <dbReference type="ARBA" id="ARBA00008072"/>
    </source>
</evidence>